<reference evidence="1" key="1">
    <citation type="journal article" date="2015" name="Nature">
        <title>Complex archaea that bridge the gap between prokaryotes and eukaryotes.</title>
        <authorList>
            <person name="Spang A."/>
            <person name="Saw J.H."/>
            <person name="Jorgensen S.L."/>
            <person name="Zaremba-Niedzwiedzka K."/>
            <person name="Martijn J."/>
            <person name="Lind A.E."/>
            <person name="van Eijk R."/>
            <person name="Schleper C."/>
            <person name="Guy L."/>
            <person name="Ettema T.J."/>
        </authorList>
    </citation>
    <scope>NUCLEOTIDE SEQUENCE</scope>
</reference>
<evidence type="ECO:0000313" key="1">
    <source>
        <dbReference type="EMBL" id="KKN88062.1"/>
    </source>
</evidence>
<protein>
    <submittedName>
        <fullName evidence="1">Uncharacterized protein</fullName>
    </submittedName>
</protein>
<gene>
    <name evidence="1" type="ORF">LCGC14_0251340</name>
</gene>
<comment type="caution">
    <text evidence="1">The sequence shown here is derived from an EMBL/GenBank/DDBJ whole genome shotgun (WGS) entry which is preliminary data.</text>
</comment>
<organism evidence="1">
    <name type="scientific">marine sediment metagenome</name>
    <dbReference type="NCBI Taxonomy" id="412755"/>
    <lineage>
        <taxon>unclassified sequences</taxon>
        <taxon>metagenomes</taxon>
        <taxon>ecological metagenomes</taxon>
    </lineage>
</organism>
<name>A0A0F9UKV0_9ZZZZ</name>
<proteinExistence type="predicted"/>
<dbReference type="EMBL" id="LAZR01000131">
    <property type="protein sequence ID" value="KKN88062.1"/>
    <property type="molecule type" value="Genomic_DNA"/>
</dbReference>
<dbReference type="AlphaFoldDB" id="A0A0F9UKV0"/>
<accession>A0A0F9UKV0</accession>
<sequence length="75" mass="8002">MEKDAGGAVRSEEVSELLTRAATLHETISDALGLMIVRCPTCDRIEELSAEDVTACLRTGWSTCCGATMPVEKAT</sequence>